<dbReference type="InterPro" id="IPR012001">
    <property type="entry name" value="Thiamin_PyroP_enz_TPP-bd_dom"/>
</dbReference>
<evidence type="ECO:0000259" key="3">
    <source>
        <dbReference type="Pfam" id="PF02775"/>
    </source>
</evidence>
<feature type="domain" description="Thiamine pyrophosphate enzyme N-terminal TPP-binding" evidence="4">
    <location>
        <begin position="5"/>
        <end position="86"/>
    </location>
</feature>
<keyword evidence="2" id="KW-0786">Thiamine pyrophosphate</keyword>
<evidence type="ECO:0000313" key="6">
    <source>
        <dbReference type="Proteomes" id="UP000815325"/>
    </source>
</evidence>
<evidence type="ECO:0000256" key="1">
    <source>
        <dbReference type="ARBA" id="ARBA00007812"/>
    </source>
</evidence>
<dbReference type="InterPro" id="IPR029061">
    <property type="entry name" value="THDP-binding"/>
</dbReference>
<dbReference type="EMBL" id="MU069815">
    <property type="protein sequence ID" value="KAF5833363.1"/>
    <property type="molecule type" value="Genomic_DNA"/>
</dbReference>
<feature type="domain" description="Thiamine pyrophosphate enzyme TPP-binding" evidence="3">
    <location>
        <begin position="554"/>
        <end position="684"/>
    </location>
</feature>
<dbReference type="SUPFAM" id="SSF52518">
    <property type="entry name" value="Thiamin diphosphate-binding fold (THDP-binding)"/>
    <property type="match status" value="2"/>
</dbReference>
<accession>A0ABQ7GFI3</accession>
<name>A0ABQ7GFI3_DUNSA</name>
<dbReference type="PANTHER" id="PTHR18968:SF86">
    <property type="entry name" value="ACETOLACTATE SYNTHASE LARGE SUBUNIT ILVX-RELATED"/>
    <property type="match status" value="1"/>
</dbReference>
<dbReference type="Pfam" id="PF02776">
    <property type="entry name" value="TPP_enzyme_N"/>
    <property type="match status" value="1"/>
</dbReference>
<organism evidence="5 6">
    <name type="scientific">Dunaliella salina</name>
    <name type="common">Green alga</name>
    <name type="synonym">Protococcus salinus</name>
    <dbReference type="NCBI Taxonomy" id="3046"/>
    <lineage>
        <taxon>Eukaryota</taxon>
        <taxon>Viridiplantae</taxon>
        <taxon>Chlorophyta</taxon>
        <taxon>core chlorophytes</taxon>
        <taxon>Chlorophyceae</taxon>
        <taxon>CS clade</taxon>
        <taxon>Chlamydomonadales</taxon>
        <taxon>Dunaliellaceae</taxon>
        <taxon>Dunaliella</taxon>
    </lineage>
</organism>
<keyword evidence="6" id="KW-1185">Reference proteome</keyword>
<evidence type="ECO:0000259" key="4">
    <source>
        <dbReference type="Pfam" id="PF02776"/>
    </source>
</evidence>
<dbReference type="CDD" id="cd02002">
    <property type="entry name" value="TPP_BFDC"/>
    <property type="match status" value="1"/>
</dbReference>
<comment type="caution">
    <text evidence="5">The sequence shown here is derived from an EMBL/GenBank/DDBJ whole genome shotgun (WGS) entry which is preliminary data.</text>
</comment>
<sequence>MHYVSALDKLAEQGNGQGIRAILGLHETVCSGAADGYARMAGKPAAVLLHLGPGLANGLTNLHNARRAGTPVVVIVGQMSTSHREDNPTWDPLLSMDIQAIASPVSALILSPKLIRQPPASTDGCIPSIKHAPPPTISSPSPTAGLSTQSASSYDLGHDIGAGMPSHWVFTSSLRDWLGGTQEVWDVLRGSAPASNVVHRSREEGGMEGGGQGSSGFVVVKDRSSVPNPGQQVDAHEPKVEVLVDQGNAGSCSRVVTLIVPHDLSWQVLQPDTLDAIPPNLSATSSQLPFPAGQRARMTTAAAPSAAADPDALATPGLGTAALTPSGPGADIFGGTPGAAEYVRACAAAMKAAPKGKVALFVGGEALLEKGGALRAAGLVAAATGAALVCGTNFARMDRGAGLPCPTRLPYFPQEALVELSKYEVLVIVDVPLPVAQFGYKDVPTQLVQLDEEAVWEFDTQAWGSGSAAVALGLLASELGAAQRVQPGVNCGGLFPPLSRPAMPLPGMRLSPPLMCTVIASMQPEGCVVVDESLTSGGAYWNASRGAPRFSHLTLTGGAIGSGPPMALGAAVACPKEQIINIQADGSAMYGLQALWTQARERTKVITVICANSTYAILKVECMRQRLPPAGPATRALTDLGQPALDWCALAQGMGVPSSKASTVQELASAMERGLKEAGPFLIEASLS</sequence>
<comment type="similarity">
    <text evidence="1">Belongs to the TPP enzyme family.</text>
</comment>
<gene>
    <name evidence="5" type="ORF">DUNSADRAFT_10366</name>
</gene>
<evidence type="ECO:0000256" key="2">
    <source>
        <dbReference type="ARBA" id="ARBA00023052"/>
    </source>
</evidence>
<evidence type="ECO:0000313" key="5">
    <source>
        <dbReference type="EMBL" id="KAF5833363.1"/>
    </source>
</evidence>
<reference evidence="5" key="1">
    <citation type="submission" date="2017-08" db="EMBL/GenBank/DDBJ databases">
        <authorList>
            <person name="Polle J.E."/>
            <person name="Barry K."/>
            <person name="Cushman J."/>
            <person name="Schmutz J."/>
            <person name="Tran D."/>
            <person name="Hathwaick L.T."/>
            <person name="Yim W.C."/>
            <person name="Jenkins J."/>
            <person name="Mckie-Krisberg Z.M."/>
            <person name="Prochnik S."/>
            <person name="Lindquist E."/>
            <person name="Dockter R.B."/>
            <person name="Adam C."/>
            <person name="Molina H."/>
            <person name="Bunkerborg J."/>
            <person name="Jin E."/>
            <person name="Buchheim M."/>
            <person name="Magnuson J."/>
        </authorList>
    </citation>
    <scope>NUCLEOTIDE SEQUENCE</scope>
    <source>
        <strain evidence="5">CCAP 19/18</strain>
    </source>
</reference>
<dbReference type="Proteomes" id="UP000815325">
    <property type="component" value="Unassembled WGS sequence"/>
</dbReference>
<dbReference type="Gene3D" id="3.40.50.970">
    <property type="match status" value="2"/>
</dbReference>
<dbReference type="InterPro" id="IPR045229">
    <property type="entry name" value="TPP_enz"/>
</dbReference>
<proteinExistence type="inferred from homology"/>
<dbReference type="Pfam" id="PF02775">
    <property type="entry name" value="TPP_enzyme_C"/>
    <property type="match status" value="1"/>
</dbReference>
<dbReference type="PANTHER" id="PTHR18968">
    <property type="entry name" value="THIAMINE PYROPHOSPHATE ENZYMES"/>
    <property type="match status" value="1"/>
</dbReference>
<dbReference type="CDD" id="cd07035">
    <property type="entry name" value="TPP_PYR_POX_like"/>
    <property type="match status" value="1"/>
</dbReference>
<protein>
    <submittedName>
        <fullName evidence="5">Thiamine diphosphate-binding protein</fullName>
    </submittedName>
</protein>
<dbReference type="InterPro" id="IPR011766">
    <property type="entry name" value="TPP_enzyme_TPP-bd"/>
</dbReference>